<comment type="caution">
    <text evidence="1">The sequence shown here is derived from an EMBL/GenBank/DDBJ whole genome shotgun (WGS) entry which is preliminary data.</text>
</comment>
<dbReference type="AlphaFoldDB" id="A0A1J5PE22"/>
<evidence type="ECO:0000313" key="1">
    <source>
        <dbReference type="EMBL" id="OIQ69881.1"/>
    </source>
</evidence>
<accession>A0A1J5PE22</accession>
<name>A0A1J5PE22_9ZZZZ</name>
<organism evidence="1">
    <name type="scientific">mine drainage metagenome</name>
    <dbReference type="NCBI Taxonomy" id="410659"/>
    <lineage>
        <taxon>unclassified sequences</taxon>
        <taxon>metagenomes</taxon>
        <taxon>ecological metagenomes</taxon>
    </lineage>
</organism>
<reference evidence="1" key="1">
    <citation type="submission" date="2016-10" db="EMBL/GenBank/DDBJ databases">
        <title>Sequence of Gallionella enrichment culture.</title>
        <authorList>
            <person name="Poehlein A."/>
            <person name="Muehling M."/>
            <person name="Daniel R."/>
        </authorList>
    </citation>
    <scope>NUCLEOTIDE SEQUENCE</scope>
</reference>
<gene>
    <name evidence="1" type="ORF">GALL_485150</name>
</gene>
<proteinExistence type="predicted"/>
<dbReference type="EMBL" id="MLJW01004484">
    <property type="protein sequence ID" value="OIQ69881.1"/>
    <property type="molecule type" value="Genomic_DNA"/>
</dbReference>
<sequence length="98" mass="10397">MKVLRHHDVGEVLVDFPGGFFHVGDEIHHMALGHGGHRIFDDQTANAAGFGGNVVVLGLGLVNTVEDFFCGIARQAGNVGQTAFGIRQFAGPGFDFFG</sequence>
<protein>
    <submittedName>
        <fullName evidence="1">Uncharacterized protein</fullName>
    </submittedName>
</protein>